<dbReference type="GO" id="GO:0005524">
    <property type="term" value="F:ATP binding"/>
    <property type="evidence" value="ECO:0007669"/>
    <property type="project" value="InterPro"/>
</dbReference>
<protein>
    <submittedName>
        <fullName evidence="3">ATPase</fullName>
    </submittedName>
</protein>
<evidence type="ECO:0000259" key="2">
    <source>
        <dbReference type="Pfam" id="PF20469"/>
    </source>
</evidence>
<dbReference type="Pfam" id="PF20469">
    <property type="entry name" value="OLD-like_TOPRIM"/>
    <property type="match status" value="1"/>
</dbReference>
<name>A0A2N7TV61_9GAMM</name>
<dbReference type="AlphaFoldDB" id="A0A2N7TV61"/>
<dbReference type="InterPro" id="IPR027417">
    <property type="entry name" value="P-loop_NTPase"/>
</dbReference>
<dbReference type="InterPro" id="IPR051396">
    <property type="entry name" value="Bact_Antivir_Def_Nuclease"/>
</dbReference>
<evidence type="ECO:0000313" key="3">
    <source>
        <dbReference type="EMBL" id="PMR72067.1"/>
    </source>
</evidence>
<feature type="domain" description="OLD protein-like TOPRIM" evidence="2">
    <location>
        <begin position="347"/>
        <end position="415"/>
    </location>
</feature>
<reference evidence="3 4" key="1">
    <citation type="submission" date="2018-01" db="EMBL/GenBank/DDBJ databases">
        <title>Halomonas endophytica sp. nov., isolated from storage liquid in the stems of Populus euphratica.</title>
        <authorList>
            <person name="Chen C."/>
        </authorList>
    </citation>
    <scope>NUCLEOTIDE SEQUENCE [LARGE SCALE GENOMIC DNA]</scope>
    <source>
        <strain evidence="3 4">MC28</strain>
    </source>
</reference>
<gene>
    <name evidence="3" type="ORF">C1H69_22030</name>
</gene>
<comment type="caution">
    <text evidence="3">The sequence shown here is derived from an EMBL/GenBank/DDBJ whole genome shotgun (WGS) entry which is preliminary data.</text>
</comment>
<dbReference type="RefSeq" id="WP_102655532.1">
    <property type="nucleotide sequence ID" value="NZ_PNRF01000047.1"/>
</dbReference>
<dbReference type="GO" id="GO:0016887">
    <property type="term" value="F:ATP hydrolysis activity"/>
    <property type="evidence" value="ECO:0007669"/>
    <property type="project" value="InterPro"/>
</dbReference>
<keyword evidence="4" id="KW-1185">Reference proteome</keyword>
<evidence type="ECO:0000259" key="1">
    <source>
        <dbReference type="Pfam" id="PF13304"/>
    </source>
</evidence>
<sequence>MFERIKLKFGSAQGEEALDLNVTPITVFVGPNNSGKSKVLREIQYFCREGQLDARSVILEEAILRNVDKENFHEKLSHLEKEPSEHDSLPEGNIIVGNYQERIQITKKDLEQAIGQVNTGHFRQWFCQWFLRFNTLLLDGQGRMQLAREQNGGNLQSPPQNSLSALFRDDEKRKEVRRIVRDAFGLSFVIDPTDLGKLKVRLSETPPKNNMEERGVHAEAVVFHSKAKKIEDLSDGVKAFTGIVLELVAGDPMVLLIDEPEAFLHPSLSYKLGREVSVTSSSQNKNIFVSTHSANFIMGCVQSGVPINIVRLTYSQGSATARLLPDDKLLQLMRNPLLRSTGVVDGLFYEAVIVTESDADRAFYQEVNERLLRYSPTVGISNCLFINAQNKQTVHQIIKPLRELGIPAAAIVDIDVLKEGGQVWSNFLTGGFMPQISQAPLGTIRQSLKQRFTDLGIDMKRGGGISALPDEEREAAENLLNQLAEYGLFVVPNGELESWLKTLKATGHGPKWLIEIFEKMGENPDSLDYVKPEIGDVWAFIETIKDWTSSVTRKGIPAKI</sequence>
<feature type="domain" description="ATPase AAA-type core" evidence="1">
    <location>
        <begin position="230"/>
        <end position="296"/>
    </location>
</feature>
<dbReference type="InterPro" id="IPR034139">
    <property type="entry name" value="TOPRIM_OLD"/>
</dbReference>
<organism evidence="3 4">
    <name type="scientific">Billgrantia endophytica</name>
    <dbReference type="NCBI Taxonomy" id="2033802"/>
    <lineage>
        <taxon>Bacteria</taxon>
        <taxon>Pseudomonadati</taxon>
        <taxon>Pseudomonadota</taxon>
        <taxon>Gammaproteobacteria</taxon>
        <taxon>Oceanospirillales</taxon>
        <taxon>Halomonadaceae</taxon>
        <taxon>Billgrantia</taxon>
    </lineage>
</organism>
<dbReference type="PANTHER" id="PTHR43581:SF4">
    <property type="entry name" value="ATP_GTP PHOSPHATASE"/>
    <property type="match status" value="1"/>
</dbReference>
<dbReference type="InterPro" id="IPR003959">
    <property type="entry name" value="ATPase_AAA_core"/>
</dbReference>
<dbReference type="OrthoDB" id="3322489at2"/>
<dbReference type="EMBL" id="PNRF01000047">
    <property type="protein sequence ID" value="PMR72067.1"/>
    <property type="molecule type" value="Genomic_DNA"/>
</dbReference>
<dbReference type="Pfam" id="PF13304">
    <property type="entry name" value="AAA_21"/>
    <property type="match status" value="1"/>
</dbReference>
<evidence type="ECO:0000313" key="4">
    <source>
        <dbReference type="Proteomes" id="UP000235803"/>
    </source>
</evidence>
<proteinExistence type="predicted"/>
<dbReference type="SUPFAM" id="SSF52540">
    <property type="entry name" value="P-loop containing nucleoside triphosphate hydrolases"/>
    <property type="match status" value="1"/>
</dbReference>
<accession>A0A2N7TV61</accession>
<dbReference type="PANTHER" id="PTHR43581">
    <property type="entry name" value="ATP/GTP PHOSPHATASE"/>
    <property type="match status" value="1"/>
</dbReference>
<dbReference type="Proteomes" id="UP000235803">
    <property type="component" value="Unassembled WGS sequence"/>
</dbReference>
<dbReference type="Gene3D" id="3.40.50.300">
    <property type="entry name" value="P-loop containing nucleotide triphosphate hydrolases"/>
    <property type="match status" value="1"/>
</dbReference>